<dbReference type="GO" id="GO:0003676">
    <property type="term" value="F:nucleic acid binding"/>
    <property type="evidence" value="ECO:0007669"/>
    <property type="project" value="InterPro"/>
</dbReference>
<organism evidence="2 3">
    <name type="scientific">Ceratitis capitata</name>
    <name type="common">Mediterranean fruit fly</name>
    <name type="synonym">Tephritis capitata</name>
    <dbReference type="NCBI Taxonomy" id="7213"/>
    <lineage>
        <taxon>Eukaryota</taxon>
        <taxon>Metazoa</taxon>
        <taxon>Ecdysozoa</taxon>
        <taxon>Arthropoda</taxon>
        <taxon>Hexapoda</taxon>
        <taxon>Insecta</taxon>
        <taxon>Pterygota</taxon>
        <taxon>Neoptera</taxon>
        <taxon>Endopterygota</taxon>
        <taxon>Diptera</taxon>
        <taxon>Brachycera</taxon>
        <taxon>Muscomorpha</taxon>
        <taxon>Tephritoidea</taxon>
        <taxon>Tephritidae</taxon>
        <taxon>Ceratitis</taxon>
        <taxon>Ceratitis</taxon>
    </lineage>
</organism>
<proteinExistence type="predicted"/>
<feature type="domain" description="Integrase catalytic" evidence="1">
    <location>
        <begin position="34"/>
        <end position="188"/>
    </location>
</feature>
<dbReference type="SUPFAM" id="SSF53098">
    <property type="entry name" value="Ribonuclease H-like"/>
    <property type="match status" value="1"/>
</dbReference>
<evidence type="ECO:0000259" key="1">
    <source>
        <dbReference type="PROSITE" id="PS50994"/>
    </source>
</evidence>
<name>A0A811VIV4_CERCA</name>
<reference evidence="2" key="1">
    <citation type="submission" date="2020-11" db="EMBL/GenBank/DDBJ databases">
        <authorList>
            <person name="Whitehead M."/>
        </authorList>
    </citation>
    <scope>NUCLEOTIDE SEQUENCE</scope>
    <source>
        <strain evidence="2">EGII</strain>
    </source>
</reference>
<accession>A0A811VIV4</accession>
<dbReference type="AlphaFoldDB" id="A0A811VIV4"/>
<dbReference type="InterPro" id="IPR001584">
    <property type="entry name" value="Integrase_cat-core"/>
</dbReference>
<dbReference type="GO" id="GO:0015074">
    <property type="term" value="P:DNA integration"/>
    <property type="evidence" value="ECO:0007669"/>
    <property type="project" value="InterPro"/>
</dbReference>
<dbReference type="EMBL" id="CAJHJT010000056">
    <property type="protein sequence ID" value="CAD7015210.1"/>
    <property type="molecule type" value="Genomic_DNA"/>
</dbReference>
<sequence length="278" mass="31956">MHSKIEKIVKHCSTCREHKYDRHPTKLQIQETPIPQSPGEIVHIDIYSTEKKLILTAIDKFSKYAQVKIIQSKAIEHIKDPIRELMIAFGIPKLVVIDNEKSLNSATISSLLKDHMSIDVYTIPPYSSTSNGQVERFHSTLSEIMRCLKATCLGITFEELLFKSLQEYNSSIHSTTKNKPIALFFGNRIFTCPQQLEKQRLDNTSQLKKKQDLDRSYHNKKRSEIKDYSPGEVIYVKINKRLGSKLTPKYKKEVVSENNRTTIKTVSGRTVHKGLIKN</sequence>
<protein>
    <submittedName>
        <fullName evidence="2">(Mediterranean fruit fly) hypothetical protein</fullName>
    </submittedName>
</protein>
<dbReference type="Gene3D" id="3.30.420.10">
    <property type="entry name" value="Ribonuclease H-like superfamily/Ribonuclease H"/>
    <property type="match status" value="1"/>
</dbReference>
<dbReference type="InterPro" id="IPR050951">
    <property type="entry name" value="Retrovirus_Pol_polyprotein"/>
</dbReference>
<dbReference type="InterPro" id="IPR036397">
    <property type="entry name" value="RNaseH_sf"/>
</dbReference>
<dbReference type="PANTHER" id="PTHR37984">
    <property type="entry name" value="PROTEIN CBG26694"/>
    <property type="match status" value="1"/>
</dbReference>
<evidence type="ECO:0000313" key="2">
    <source>
        <dbReference type="EMBL" id="CAD7015210.1"/>
    </source>
</evidence>
<dbReference type="Proteomes" id="UP000606786">
    <property type="component" value="Unassembled WGS sequence"/>
</dbReference>
<gene>
    <name evidence="2" type="ORF">CCAP1982_LOCUS23158</name>
</gene>
<keyword evidence="3" id="KW-1185">Reference proteome</keyword>
<evidence type="ECO:0000313" key="3">
    <source>
        <dbReference type="Proteomes" id="UP000606786"/>
    </source>
</evidence>
<dbReference type="InterPro" id="IPR012337">
    <property type="entry name" value="RNaseH-like_sf"/>
</dbReference>
<dbReference type="PANTHER" id="PTHR37984:SF5">
    <property type="entry name" value="PROTEIN NYNRIN-LIKE"/>
    <property type="match status" value="1"/>
</dbReference>
<comment type="caution">
    <text evidence="2">The sequence shown here is derived from an EMBL/GenBank/DDBJ whole genome shotgun (WGS) entry which is preliminary data.</text>
</comment>
<dbReference type="PROSITE" id="PS50994">
    <property type="entry name" value="INTEGRASE"/>
    <property type="match status" value="1"/>
</dbReference>